<organism evidence="1 2">
    <name type="scientific">Artemisia annua</name>
    <name type="common">Sweet wormwood</name>
    <dbReference type="NCBI Taxonomy" id="35608"/>
    <lineage>
        <taxon>Eukaryota</taxon>
        <taxon>Viridiplantae</taxon>
        <taxon>Streptophyta</taxon>
        <taxon>Embryophyta</taxon>
        <taxon>Tracheophyta</taxon>
        <taxon>Spermatophyta</taxon>
        <taxon>Magnoliopsida</taxon>
        <taxon>eudicotyledons</taxon>
        <taxon>Gunneridae</taxon>
        <taxon>Pentapetalae</taxon>
        <taxon>asterids</taxon>
        <taxon>campanulids</taxon>
        <taxon>Asterales</taxon>
        <taxon>Asteraceae</taxon>
        <taxon>Asteroideae</taxon>
        <taxon>Anthemideae</taxon>
        <taxon>Artemisiinae</taxon>
        <taxon>Artemisia</taxon>
    </lineage>
</organism>
<comment type="caution">
    <text evidence="1">The sequence shown here is derived from an EMBL/GenBank/DDBJ whole genome shotgun (WGS) entry which is preliminary data.</text>
</comment>
<evidence type="ECO:0000313" key="1">
    <source>
        <dbReference type="EMBL" id="PWA86317.1"/>
    </source>
</evidence>
<keyword evidence="2" id="KW-1185">Reference proteome</keyword>
<name>A0A2U1PKV4_ARTAN</name>
<dbReference type="PANTHER" id="PTHR48411">
    <property type="entry name" value="OS01G0948300 PROTEIN"/>
    <property type="match status" value="1"/>
</dbReference>
<sequence length="272" mass="29901">MSFRRRSYVTETVANVGIGEGADEFSEGVASAEDGDSGTGVGNIIVFKKQNFGATNKEPCTGTHKPGHSNKSLSVVGTKRNDGFQCPVLYWKVKYVSRLQYLWHNMKKGSIEIPDFVAEHDEVLEKRPLTDYGIEPVPLHFTGLPSNSFTYGRYEDKWTSGSGNFDGSFAQGELQIASIIPGSSREISLAETRFGNINQAESYKCSQSLPVAKKKVKAFEGPSNFKAIETHKESPEKTGAFGARKLLATHIYFSGALLPAHFFLNTVYSPIK</sequence>
<dbReference type="EMBL" id="PKPP01001033">
    <property type="protein sequence ID" value="PWA86317.1"/>
    <property type="molecule type" value="Genomic_DNA"/>
</dbReference>
<gene>
    <name evidence="1" type="ORF">CTI12_AA140900</name>
</gene>
<dbReference type="Proteomes" id="UP000245207">
    <property type="component" value="Unassembled WGS sequence"/>
</dbReference>
<dbReference type="AlphaFoldDB" id="A0A2U1PKV4"/>
<proteinExistence type="predicted"/>
<dbReference type="STRING" id="35608.A0A2U1PKV4"/>
<protein>
    <submittedName>
        <fullName evidence="1">SEC14 cytosolic factor family protein / phosphoglyceride transfer family protein</fullName>
    </submittedName>
</protein>
<evidence type="ECO:0000313" key="2">
    <source>
        <dbReference type="Proteomes" id="UP000245207"/>
    </source>
</evidence>
<accession>A0A2U1PKV4</accession>
<reference evidence="1 2" key="1">
    <citation type="journal article" date="2018" name="Mol. Plant">
        <title>The genome of Artemisia annua provides insight into the evolution of Asteraceae family and artemisinin biosynthesis.</title>
        <authorList>
            <person name="Shen Q."/>
            <person name="Zhang L."/>
            <person name="Liao Z."/>
            <person name="Wang S."/>
            <person name="Yan T."/>
            <person name="Shi P."/>
            <person name="Liu M."/>
            <person name="Fu X."/>
            <person name="Pan Q."/>
            <person name="Wang Y."/>
            <person name="Lv Z."/>
            <person name="Lu X."/>
            <person name="Zhang F."/>
            <person name="Jiang W."/>
            <person name="Ma Y."/>
            <person name="Chen M."/>
            <person name="Hao X."/>
            <person name="Li L."/>
            <person name="Tang Y."/>
            <person name="Lv G."/>
            <person name="Zhou Y."/>
            <person name="Sun X."/>
            <person name="Brodelius P.E."/>
            <person name="Rose J.K.C."/>
            <person name="Tang K."/>
        </authorList>
    </citation>
    <scope>NUCLEOTIDE SEQUENCE [LARGE SCALE GENOMIC DNA]</scope>
    <source>
        <strain evidence="2">cv. Huhao1</strain>
        <tissue evidence="1">Leaf</tissue>
    </source>
</reference>
<dbReference type="PANTHER" id="PTHR48411:SF1">
    <property type="entry name" value="OS01G0948300 PROTEIN"/>
    <property type="match status" value="1"/>
</dbReference>